<keyword evidence="1" id="KW-1133">Transmembrane helix</keyword>
<gene>
    <name evidence="2" type="ORF">DNG_07496</name>
</gene>
<dbReference type="EMBL" id="ONZQ02000011">
    <property type="protein sequence ID" value="SPO04811.1"/>
    <property type="molecule type" value="Genomic_DNA"/>
</dbReference>
<evidence type="ECO:0008006" key="4">
    <source>
        <dbReference type="Google" id="ProtNLM"/>
    </source>
</evidence>
<proteinExistence type="predicted"/>
<keyword evidence="1" id="KW-0812">Transmembrane</keyword>
<keyword evidence="3" id="KW-1185">Reference proteome</keyword>
<dbReference type="InterPro" id="IPR021047">
    <property type="entry name" value="Mannosyltransferase_CMT1"/>
</dbReference>
<dbReference type="AlphaFoldDB" id="A0AAE8N1R2"/>
<feature type="transmembrane region" description="Helical" evidence="1">
    <location>
        <begin position="62"/>
        <end position="85"/>
    </location>
</feature>
<comment type="caution">
    <text evidence="2">The sequence shown here is derived from an EMBL/GenBank/DDBJ whole genome shotgun (WGS) entry which is preliminary data.</text>
</comment>
<evidence type="ECO:0000256" key="1">
    <source>
        <dbReference type="SAM" id="Phobius"/>
    </source>
</evidence>
<keyword evidence="1" id="KW-0472">Membrane</keyword>
<dbReference type="PANTHER" id="PTHR34144:SF8">
    <property type="entry name" value="GLYCOSYLTRANSFERASE FAMILY 69 PROTEIN"/>
    <property type="match status" value="1"/>
</dbReference>
<reference evidence="2" key="1">
    <citation type="submission" date="2018-03" db="EMBL/GenBank/DDBJ databases">
        <authorList>
            <person name="Guldener U."/>
        </authorList>
    </citation>
    <scope>NUCLEOTIDE SEQUENCE</scope>
</reference>
<dbReference type="Proteomes" id="UP001187682">
    <property type="component" value="Unassembled WGS sequence"/>
</dbReference>
<organism evidence="2 3">
    <name type="scientific">Cephalotrichum gorgonifer</name>
    <dbReference type="NCBI Taxonomy" id="2041049"/>
    <lineage>
        <taxon>Eukaryota</taxon>
        <taxon>Fungi</taxon>
        <taxon>Dikarya</taxon>
        <taxon>Ascomycota</taxon>
        <taxon>Pezizomycotina</taxon>
        <taxon>Sordariomycetes</taxon>
        <taxon>Hypocreomycetidae</taxon>
        <taxon>Microascales</taxon>
        <taxon>Microascaceae</taxon>
        <taxon>Cephalotrichum</taxon>
    </lineage>
</organism>
<accession>A0AAE8N1R2</accession>
<dbReference type="Pfam" id="PF11735">
    <property type="entry name" value="CAP59_mtransfer"/>
    <property type="match status" value="1"/>
</dbReference>
<evidence type="ECO:0000313" key="2">
    <source>
        <dbReference type="EMBL" id="SPO04811.1"/>
    </source>
</evidence>
<dbReference type="PANTHER" id="PTHR34144">
    <property type="entry name" value="CHROMOSOME 8, WHOLE GENOME SHOTGUN SEQUENCE"/>
    <property type="match status" value="1"/>
</dbReference>
<protein>
    <recommendedName>
        <fullName evidence="4">Glycosyltransferase family 69 protein</fullName>
    </recommendedName>
</protein>
<name>A0AAE8N1R2_9PEZI</name>
<evidence type="ECO:0000313" key="3">
    <source>
        <dbReference type="Proteomes" id="UP001187682"/>
    </source>
</evidence>
<sequence length="544" mass="61060">MSRTAVMDDSDDTLDSLSNEPEAPLLPIAKQPHVPRPKAVARWLVRRPLGILRWARRHPRAFFLRLLLYILYALLALLVITPVVFPSYHSPPARYSDLRARCRAADDGCANPRIEKVFIAVSLYDPDGSLAGGAWGRAVVDLITVLGEDNVFLSIYENDSGEDGQRALRELEARVRSRKSIVADMEPVRYEEYPHVTMPGGERVLKRLAYLTEVRNRAFKPIDRFRPPSGNGTDSSNGGGEDAVMEFDKVLFLSDALFDPIDAANLLFSTNADESGRARYLSACAVDYNQNPLLFYDLYAQRDSEGYSNGVPLFPYFPAEGSAESRRAMLSETDAVPVKSCWGGMVAAQAAHFQNLEEEIPHPDWYRPAHHVVDPESPRNASAPVRFRYEPEVFFDACECCLLQADLRTVAEGSSDPHAETGVFVNPYVRVAYSERVLSLVPVVMRFERLFAPVQRLAGALAGLPTRNPHRTVRQGETFLEEVFNSKGEWEVVQRTGRNGMFCGVREMQTIVMGKREEGGKGEGLVNWVSWDVPWRDQQFDFPT</sequence>